<comment type="caution">
    <text evidence="1">The sequence shown here is derived from an EMBL/GenBank/DDBJ whole genome shotgun (WGS) entry which is preliminary data.</text>
</comment>
<evidence type="ECO:0000313" key="2">
    <source>
        <dbReference type="Proteomes" id="UP001314170"/>
    </source>
</evidence>
<name>A0AAV1QXN3_9ROSI</name>
<proteinExistence type="predicted"/>
<dbReference type="EMBL" id="CAWUPB010000851">
    <property type="protein sequence ID" value="CAK7326582.1"/>
    <property type="molecule type" value="Genomic_DNA"/>
</dbReference>
<feature type="non-terminal residue" evidence="1">
    <location>
        <position position="60"/>
    </location>
</feature>
<accession>A0AAV1QXN3</accession>
<protein>
    <submittedName>
        <fullName evidence="1">Uncharacterized protein</fullName>
    </submittedName>
</protein>
<sequence length="60" mass="7251">MSDNRVWKLVEFRKVLKSSLLNEYLKLKRILEDMLRVLMQGLLRDILKGKEWIIYKLSDA</sequence>
<gene>
    <name evidence="1" type="ORF">DCAF_LOCUS4284</name>
</gene>
<dbReference type="AlphaFoldDB" id="A0AAV1QXN3"/>
<keyword evidence="2" id="KW-1185">Reference proteome</keyword>
<reference evidence="1 2" key="1">
    <citation type="submission" date="2024-01" db="EMBL/GenBank/DDBJ databases">
        <authorList>
            <person name="Waweru B."/>
        </authorList>
    </citation>
    <scope>NUCLEOTIDE SEQUENCE [LARGE SCALE GENOMIC DNA]</scope>
</reference>
<evidence type="ECO:0000313" key="1">
    <source>
        <dbReference type="EMBL" id="CAK7326582.1"/>
    </source>
</evidence>
<dbReference type="Proteomes" id="UP001314170">
    <property type="component" value="Unassembled WGS sequence"/>
</dbReference>
<organism evidence="1 2">
    <name type="scientific">Dovyalis caffra</name>
    <dbReference type="NCBI Taxonomy" id="77055"/>
    <lineage>
        <taxon>Eukaryota</taxon>
        <taxon>Viridiplantae</taxon>
        <taxon>Streptophyta</taxon>
        <taxon>Embryophyta</taxon>
        <taxon>Tracheophyta</taxon>
        <taxon>Spermatophyta</taxon>
        <taxon>Magnoliopsida</taxon>
        <taxon>eudicotyledons</taxon>
        <taxon>Gunneridae</taxon>
        <taxon>Pentapetalae</taxon>
        <taxon>rosids</taxon>
        <taxon>fabids</taxon>
        <taxon>Malpighiales</taxon>
        <taxon>Salicaceae</taxon>
        <taxon>Flacourtieae</taxon>
        <taxon>Dovyalis</taxon>
    </lineage>
</organism>